<reference evidence="5 6" key="1">
    <citation type="submission" date="2012-08" db="EMBL/GenBank/DDBJ databases">
        <title>Whole genome shotgun sequence of Gordonia rhizosphera NBRC 16068.</title>
        <authorList>
            <person name="Takarada H."/>
            <person name="Isaki S."/>
            <person name="Hosoyama A."/>
            <person name="Tsuchikane K."/>
            <person name="Katsumata H."/>
            <person name="Baba S."/>
            <person name="Ohji S."/>
            <person name="Yamazaki S."/>
            <person name="Fujita N."/>
        </authorList>
    </citation>
    <scope>NUCLEOTIDE SEQUENCE [LARGE SCALE GENOMIC DNA]</scope>
    <source>
        <strain evidence="5 6">NBRC 16068</strain>
    </source>
</reference>
<dbReference type="NCBIfam" id="NF009467">
    <property type="entry name" value="PRK12826.1-3"/>
    <property type="match status" value="1"/>
</dbReference>
<evidence type="ECO:0000256" key="1">
    <source>
        <dbReference type="ARBA" id="ARBA00006484"/>
    </source>
</evidence>
<dbReference type="Gene3D" id="3.40.50.720">
    <property type="entry name" value="NAD(P)-binding Rossmann-like Domain"/>
    <property type="match status" value="1"/>
</dbReference>
<dbReference type="Pfam" id="PF00106">
    <property type="entry name" value="adh_short"/>
    <property type="match status" value="1"/>
</dbReference>
<dbReference type="NCBIfam" id="TIGR03971">
    <property type="entry name" value="SDR_subfam_1"/>
    <property type="match status" value="1"/>
</dbReference>
<keyword evidence="2" id="KW-0560">Oxidoreductase</keyword>
<dbReference type="InterPro" id="IPR023985">
    <property type="entry name" value="SDR_subfam_1"/>
</dbReference>
<dbReference type="GO" id="GO:0016491">
    <property type="term" value="F:oxidoreductase activity"/>
    <property type="evidence" value="ECO:0007669"/>
    <property type="project" value="UniProtKB-KW"/>
</dbReference>
<evidence type="ECO:0000313" key="5">
    <source>
        <dbReference type="EMBL" id="GAB89988.1"/>
    </source>
</evidence>
<evidence type="ECO:0000256" key="3">
    <source>
        <dbReference type="ARBA" id="ARBA00023027"/>
    </source>
</evidence>
<dbReference type="InterPro" id="IPR020904">
    <property type="entry name" value="Sc_DH/Rdtase_CS"/>
</dbReference>
<dbReference type="STRING" id="1108045.GORHZ_078_00440"/>
<proteinExistence type="inferred from homology"/>
<keyword evidence="6" id="KW-1185">Reference proteome</keyword>
<sequence>MGSRGVSARSDRRKILSHLLRVDVEWAQRYVEWAQFFVEWAPALRRVGVSGLACAHSTKNSAHSTAVLGTLGERVAEVERVTVFRMGMFDGKVVYITGIARGQGRNHALRFAREGAAIIGLDIAGPVIDHATYPPATTDDLDETVRLVEEAGGKILARQGDTRDLAFQQELVADGVELLGRLDHVVANAGILTWGTTWEMTEEQFTDVVDVNLVGTWKTLRATIPAMLEAGNGGSITIISSVAGLKAMPMQASYSASKFGLRGLTQTAAKELGHYRIRVNSVHPYAVDTPMGVADTEAHRIFGMRWVTPHLKSILDHHPVASPDEISDAVLYLASDGAKAITGAEFSIDMGNSKV</sequence>
<evidence type="ECO:0000313" key="6">
    <source>
        <dbReference type="Proteomes" id="UP000008363"/>
    </source>
</evidence>
<dbReference type="InterPro" id="IPR002347">
    <property type="entry name" value="SDR_fam"/>
</dbReference>
<organism evidence="5 6">
    <name type="scientific">Gordonia rhizosphera NBRC 16068</name>
    <dbReference type="NCBI Taxonomy" id="1108045"/>
    <lineage>
        <taxon>Bacteria</taxon>
        <taxon>Bacillati</taxon>
        <taxon>Actinomycetota</taxon>
        <taxon>Actinomycetes</taxon>
        <taxon>Mycobacteriales</taxon>
        <taxon>Gordoniaceae</taxon>
        <taxon>Gordonia</taxon>
    </lineage>
</organism>
<dbReference type="PANTHER" id="PTHR24321">
    <property type="entry name" value="DEHYDROGENASES, SHORT CHAIN"/>
    <property type="match status" value="1"/>
</dbReference>
<protein>
    <submittedName>
        <fullName evidence="5">Putative oxidoreductase</fullName>
    </submittedName>
</protein>
<name>K6V206_9ACTN</name>
<evidence type="ECO:0000256" key="2">
    <source>
        <dbReference type="ARBA" id="ARBA00023002"/>
    </source>
</evidence>
<keyword evidence="3" id="KW-0520">NAD</keyword>
<dbReference type="EMBL" id="BAHC01000078">
    <property type="protein sequence ID" value="GAB89988.1"/>
    <property type="molecule type" value="Genomic_DNA"/>
</dbReference>
<comment type="similarity">
    <text evidence="1 4">Belongs to the short-chain dehydrogenases/reductases (SDR) family.</text>
</comment>
<dbReference type="PROSITE" id="PS00061">
    <property type="entry name" value="ADH_SHORT"/>
    <property type="match status" value="1"/>
</dbReference>
<dbReference type="InterPro" id="IPR036291">
    <property type="entry name" value="NAD(P)-bd_dom_sf"/>
</dbReference>
<gene>
    <name evidence="5" type="ORF">GORHZ_078_00440</name>
</gene>
<dbReference type="PRINTS" id="PR00080">
    <property type="entry name" value="SDRFAMILY"/>
</dbReference>
<dbReference type="PANTHER" id="PTHR24321:SF8">
    <property type="entry name" value="ESTRADIOL 17-BETA-DEHYDROGENASE 8-RELATED"/>
    <property type="match status" value="1"/>
</dbReference>
<comment type="caution">
    <text evidence="5">The sequence shown here is derived from an EMBL/GenBank/DDBJ whole genome shotgun (WGS) entry which is preliminary data.</text>
</comment>
<dbReference type="Proteomes" id="UP000008363">
    <property type="component" value="Unassembled WGS sequence"/>
</dbReference>
<evidence type="ECO:0000256" key="4">
    <source>
        <dbReference type="RuleBase" id="RU000363"/>
    </source>
</evidence>
<accession>K6V206</accession>
<dbReference type="CDD" id="cd05233">
    <property type="entry name" value="SDR_c"/>
    <property type="match status" value="1"/>
</dbReference>
<dbReference type="eggNOG" id="COG1028">
    <property type="taxonomic scope" value="Bacteria"/>
</dbReference>
<dbReference type="FunFam" id="3.40.50.720:FF:000084">
    <property type="entry name" value="Short-chain dehydrogenase reductase"/>
    <property type="match status" value="1"/>
</dbReference>
<dbReference type="SUPFAM" id="SSF51735">
    <property type="entry name" value="NAD(P)-binding Rossmann-fold domains"/>
    <property type="match status" value="1"/>
</dbReference>
<dbReference type="PRINTS" id="PR00081">
    <property type="entry name" value="GDHRDH"/>
</dbReference>
<dbReference type="AlphaFoldDB" id="K6V206"/>